<dbReference type="GeneID" id="87862946"/>
<dbReference type="Proteomes" id="UP001278500">
    <property type="component" value="Unassembled WGS sequence"/>
</dbReference>
<proteinExistence type="predicted"/>
<gene>
    <name evidence="1" type="ORF">B0H65DRAFT_446321</name>
</gene>
<evidence type="ECO:0000313" key="1">
    <source>
        <dbReference type="EMBL" id="KAK3338470.1"/>
    </source>
</evidence>
<dbReference type="AlphaFoldDB" id="A0AAE0J8I7"/>
<reference evidence="1" key="1">
    <citation type="journal article" date="2023" name="Mol. Phylogenet. Evol.">
        <title>Genome-scale phylogeny and comparative genomics of the fungal order Sordariales.</title>
        <authorList>
            <person name="Hensen N."/>
            <person name="Bonometti L."/>
            <person name="Westerberg I."/>
            <person name="Brannstrom I.O."/>
            <person name="Guillou S."/>
            <person name="Cros-Aarteil S."/>
            <person name="Calhoun S."/>
            <person name="Haridas S."/>
            <person name="Kuo A."/>
            <person name="Mondo S."/>
            <person name="Pangilinan J."/>
            <person name="Riley R."/>
            <person name="LaButti K."/>
            <person name="Andreopoulos B."/>
            <person name="Lipzen A."/>
            <person name="Chen C."/>
            <person name="Yan M."/>
            <person name="Daum C."/>
            <person name="Ng V."/>
            <person name="Clum A."/>
            <person name="Steindorff A."/>
            <person name="Ohm R.A."/>
            <person name="Martin F."/>
            <person name="Silar P."/>
            <person name="Natvig D.O."/>
            <person name="Lalanne C."/>
            <person name="Gautier V."/>
            <person name="Ament-Velasquez S.L."/>
            <person name="Kruys A."/>
            <person name="Hutchinson M.I."/>
            <person name="Powell A.J."/>
            <person name="Barry K."/>
            <person name="Miller A.N."/>
            <person name="Grigoriev I.V."/>
            <person name="Debuchy R."/>
            <person name="Gladieux P."/>
            <person name="Hiltunen Thoren M."/>
            <person name="Johannesson H."/>
        </authorList>
    </citation>
    <scope>NUCLEOTIDE SEQUENCE</scope>
    <source>
        <strain evidence="1">CBS 560.94</strain>
    </source>
</reference>
<dbReference type="RefSeq" id="XP_062677921.1">
    <property type="nucleotide sequence ID" value="XM_062825792.1"/>
</dbReference>
<comment type="caution">
    <text evidence="1">The sequence shown here is derived from an EMBL/GenBank/DDBJ whole genome shotgun (WGS) entry which is preliminary data.</text>
</comment>
<organism evidence="1 2">
    <name type="scientific">Neurospora tetraspora</name>
    <dbReference type="NCBI Taxonomy" id="94610"/>
    <lineage>
        <taxon>Eukaryota</taxon>
        <taxon>Fungi</taxon>
        <taxon>Dikarya</taxon>
        <taxon>Ascomycota</taxon>
        <taxon>Pezizomycotina</taxon>
        <taxon>Sordariomycetes</taxon>
        <taxon>Sordariomycetidae</taxon>
        <taxon>Sordariales</taxon>
        <taxon>Sordariaceae</taxon>
        <taxon>Neurospora</taxon>
    </lineage>
</organism>
<reference evidence="1" key="2">
    <citation type="submission" date="2023-06" db="EMBL/GenBank/DDBJ databases">
        <authorList>
            <consortium name="Lawrence Berkeley National Laboratory"/>
            <person name="Haridas S."/>
            <person name="Hensen N."/>
            <person name="Bonometti L."/>
            <person name="Westerberg I."/>
            <person name="Brannstrom I.O."/>
            <person name="Guillou S."/>
            <person name="Cros-Aarteil S."/>
            <person name="Calhoun S."/>
            <person name="Kuo A."/>
            <person name="Mondo S."/>
            <person name="Pangilinan J."/>
            <person name="Riley R."/>
            <person name="Labutti K."/>
            <person name="Andreopoulos B."/>
            <person name="Lipzen A."/>
            <person name="Chen C."/>
            <person name="Yanf M."/>
            <person name="Daum C."/>
            <person name="Ng V."/>
            <person name="Clum A."/>
            <person name="Steindorff A."/>
            <person name="Ohm R."/>
            <person name="Martin F."/>
            <person name="Silar P."/>
            <person name="Natvig D."/>
            <person name="Lalanne C."/>
            <person name="Gautier V."/>
            <person name="Ament-Velasquez S.L."/>
            <person name="Kruys A."/>
            <person name="Hutchinson M.I."/>
            <person name="Powell A.J."/>
            <person name="Barry K."/>
            <person name="Miller A.N."/>
            <person name="Grigoriev I.V."/>
            <person name="Debuchy R."/>
            <person name="Gladieux P."/>
            <person name="Thoren M.H."/>
            <person name="Johannesson H."/>
        </authorList>
    </citation>
    <scope>NUCLEOTIDE SEQUENCE</scope>
    <source>
        <strain evidence="1">CBS 560.94</strain>
    </source>
</reference>
<dbReference type="EMBL" id="JAUEPP010000008">
    <property type="protein sequence ID" value="KAK3338470.1"/>
    <property type="molecule type" value="Genomic_DNA"/>
</dbReference>
<keyword evidence="2" id="KW-1185">Reference proteome</keyword>
<evidence type="ECO:0000313" key="2">
    <source>
        <dbReference type="Proteomes" id="UP001278500"/>
    </source>
</evidence>
<accession>A0AAE0J8I7</accession>
<sequence length="250" mass="28209">MAERIVDAVEEAYKYRDEGVAPPSSNHGGPACGTHETQLPISSHAVCRNLKKILTSLEDGKIVGRMPYIPPLAVWGAIAVLELWQKRGPNSKRNKHMEAPRDVTSGVPIPQLDKNFDYYVNTKKKTPNTAKLDEKDPFWYTMGDKRDFIMPNKRRYPDGAFPEWQPNAQGISWKLPNDISKDWAWPTSANLCCLTSQHDHTEESVFRPDKRTIIRPRDFADGGKFRSIVKISMRYEGEAGPTAGRSAPDT</sequence>
<protein>
    <submittedName>
        <fullName evidence="1">Uncharacterized protein</fullName>
    </submittedName>
</protein>
<name>A0AAE0J8I7_9PEZI</name>